<dbReference type="Gene3D" id="1.10.357.140">
    <property type="entry name" value="UbiA prenyltransferase"/>
    <property type="match status" value="1"/>
</dbReference>
<accession>A0A1M7YC55</accession>
<name>A0A1M7YC55_9BACT</name>
<dbReference type="AlphaFoldDB" id="A0A1M7YC55"/>
<keyword evidence="8" id="KW-0350">Heme biosynthesis</keyword>
<dbReference type="InterPro" id="IPR000537">
    <property type="entry name" value="UbiA_prenyltransferase"/>
</dbReference>
<evidence type="ECO:0000256" key="5">
    <source>
        <dbReference type="ARBA" id="ARBA00022679"/>
    </source>
</evidence>
<feature type="transmembrane region" description="Helical" evidence="14">
    <location>
        <begin position="29"/>
        <end position="53"/>
    </location>
</feature>
<comment type="subcellular location">
    <subcellularLocation>
        <location evidence="1">Cell membrane</location>
        <topology evidence="1">Multi-pass membrane protein</topology>
    </subcellularLocation>
</comment>
<evidence type="ECO:0000256" key="6">
    <source>
        <dbReference type="ARBA" id="ARBA00022692"/>
    </source>
</evidence>
<protein>
    <recommendedName>
        <fullName evidence="11">Protoheme IX farnesyltransferase</fullName>
        <ecNumber evidence="3">2.5.1.141</ecNumber>
    </recommendedName>
    <alternativeName>
        <fullName evidence="12">Heme B farnesyltransferase</fullName>
    </alternativeName>
    <alternativeName>
        <fullName evidence="10">Heme O synthase</fullName>
    </alternativeName>
</protein>
<proteinExistence type="predicted"/>
<keyword evidence="4" id="KW-1003">Cell membrane</keyword>
<dbReference type="GO" id="GO:0006783">
    <property type="term" value="P:heme biosynthetic process"/>
    <property type="evidence" value="ECO:0007669"/>
    <property type="project" value="UniProtKB-KW"/>
</dbReference>
<evidence type="ECO:0000256" key="7">
    <source>
        <dbReference type="ARBA" id="ARBA00022989"/>
    </source>
</evidence>
<evidence type="ECO:0000256" key="14">
    <source>
        <dbReference type="SAM" id="Phobius"/>
    </source>
</evidence>
<comment type="pathway">
    <text evidence="2">Porphyrin-containing compound metabolism; heme O biosynthesis; heme O from protoheme: step 1/1.</text>
</comment>
<evidence type="ECO:0000256" key="11">
    <source>
        <dbReference type="ARBA" id="ARBA00040810"/>
    </source>
</evidence>
<dbReference type="InterPro" id="IPR006369">
    <property type="entry name" value="Protohaem_IX_farnesylTrfase"/>
</dbReference>
<comment type="catalytic activity">
    <reaction evidence="13">
        <text>heme b + (2E,6E)-farnesyl diphosphate + H2O = Fe(II)-heme o + diphosphate</text>
        <dbReference type="Rhea" id="RHEA:28070"/>
        <dbReference type="ChEBI" id="CHEBI:15377"/>
        <dbReference type="ChEBI" id="CHEBI:33019"/>
        <dbReference type="ChEBI" id="CHEBI:60344"/>
        <dbReference type="ChEBI" id="CHEBI:60530"/>
        <dbReference type="ChEBI" id="CHEBI:175763"/>
        <dbReference type="EC" id="2.5.1.141"/>
    </reaction>
</comment>
<dbReference type="GO" id="GO:0008495">
    <property type="term" value="F:protoheme IX farnesyltransferase activity"/>
    <property type="evidence" value="ECO:0007669"/>
    <property type="project" value="UniProtKB-EC"/>
</dbReference>
<evidence type="ECO:0000256" key="1">
    <source>
        <dbReference type="ARBA" id="ARBA00004651"/>
    </source>
</evidence>
<keyword evidence="5 15" id="KW-0808">Transferase</keyword>
<keyword evidence="9 14" id="KW-0472">Membrane</keyword>
<gene>
    <name evidence="15" type="ORF">SAMN02745220_03318</name>
</gene>
<dbReference type="EMBL" id="FRFE01000017">
    <property type="protein sequence ID" value="SHO50220.1"/>
    <property type="molecule type" value="Genomic_DNA"/>
</dbReference>
<evidence type="ECO:0000256" key="10">
    <source>
        <dbReference type="ARBA" id="ARBA00030253"/>
    </source>
</evidence>
<dbReference type="PANTHER" id="PTHR43448:SF7">
    <property type="entry name" value="4-HYDROXYBENZOATE SOLANESYLTRANSFERASE"/>
    <property type="match status" value="1"/>
</dbReference>
<evidence type="ECO:0000313" key="15">
    <source>
        <dbReference type="EMBL" id="SHO50220.1"/>
    </source>
</evidence>
<dbReference type="EC" id="2.5.1.141" evidence="3"/>
<evidence type="ECO:0000313" key="16">
    <source>
        <dbReference type="Proteomes" id="UP000184603"/>
    </source>
</evidence>
<evidence type="ECO:0000256" key="13">
    <source>
        <dbReference type="ARBA" id="ARBA00047690"/>
    </source>
</evidence>
<feature type="transmembrane region" description="Helical" evidence="14">
    <location>
        <begin position="112"/>
        <end position="138"/>
    </location>
</feature>
<organism evidence="15 16">
    <name type="scientific">Desulfopila aestuarii DSM 18488</name>
    <dbReference type="NCBI Taxonomy" id="1121416"/>
    <lineage>
        <taxon>Bacteria</taxon>
        <taxon>Pseudomonadati</taxon>
        <taxon>Thermodesulfobacteriota</taxon>
        <taxon>Desulfobulbia</taxon>
        <taxon>Desulfobulbales</taxon>
        <taxon>Desulfocapsaceae</taxon>
        <taxon>Desulfopila</taxon>
    </lineage>
</organism>
<evidence type="ECO:0000256" key="3">
    <source>
        <dbReference type="ARBA" id="ARBA00012292"/>
    </source>
</evidence>
<dbReference type="PANTHER" id="PTHR43448">
    <property type="entry name" value="PROTOHEME IX FARNESYLTRANSFERASE, MITOCHONDRIAL"/>
    <property type="match status" value="1"/>
</dbReference>
<feature type="transmembrane region" description="Helical" evidence="14">
    <location>
        <begin position="159"/>
        <end position="180"/>
    </location>
</feature>
<dbReference type="GO" id="GO:0005886">
    <property type="term" value="C:plasma membrane"/>
    <property type="evidence" value="ECO:0007669"/>
    <property type="project" value="UniProtKB-SubCell"/>
</dbReference>
<evidence type="ECO:0000256" key="9">
    <source>
        <dbReference type="ARBA" id="ARBA00023136"/>
    </source>
</evidence>
<dbReference type="Pfam" id="PF01040">
    <property type="entry name" value="UbiA"/>
    <property type="match status" value="1"/>
</dbReference>
<keyword evidence="16" id="KW-1185">Reference proteome</keyword>
<dbReference type="InterPro" id="IPR044878">
    <property type="entry name" value="UbiA_sf"/>
</dbReference>
<evidence type="ECO:0000256" key="12">
    <source>
        <dbReference type="ARBA" id="ARBA00042475"/>
    </source>
</evidence>
<feature type="transmembrane region" description="Helical" evidence="14">
    <location>
        <begin position="59"/>
        <end position="79"/>
    </location>
</feature>
<evidence type="ECO:0000256" key="2">
    <source>
        <dbReference type="ARBA" id="ARBA00004919"/>
    </source>
</evidence>
<keyword evidence="6 14" id="KW-0812">Transmembrane</keyword>
<feature type="transmembrane region" description="Helical" evidence="14">
    <location>
        <begin position="186"/>
        <end position="209"/>
    </location>
</feature>
<sequence length="241" mass="26697">MVAMSGATVNSLQERDIDRQFKRTASRPLVRKTVSGTFAILQSVILFTFGLLLLGTTDAAPKIVVSLVILSLLIYNCLYTQLKQKTVMAIIPGAICGALPPVIGWVGGGGALFSYVALLLFVMLFLWQVPHFCLVLLLHKEDYLKVEQPNFIRMFAERGVRHLSTVWICGLALVMMLFALSTAAISIWQIFLVIVNALVLAGVSSYLLLSQLPVSYRNLFIFLNIMLGNHMLIMAVPHLIF</sequence>
<keyword evidence="7 14" id="KW-1133">Transmembrane helix</keyword>
<evidence type="ECO:0000256" key="8">
    <source>
        <dbReference type="ARBA" id="ARBA00023133"/>
    </source>
</evidence>
<feature type="transmembrane region" description="Helical" evidence="14">
    <location>
        <begin position="86"/>
        <end position="106"/>
    </location>
</feature>
<dbReference type="STRING" id="1121416.SAMN02745220_03318"/>
<dbReference type="Proteomes" id="UP000184603">
    <property type="component" value="Unassembled WGS sequence"/>
</dbReference>
<reference evidence="15 16" key="1">
    <citation type="submission" date="2016-12" db="EMBL/GenBank/DDBJ databases">
        <authorList>
            <person name="Song W.-J."/>
            <person name="Kurnit D.M."/>
        </authorList>
    </citation>
    <scope>NUCLEOTIDE SEQUENCE [LARGE SCALE GENOMIC DNA]</scope>
    <source>
        <strain evidence="15 16">DSM 18488</strain>
    </source>
</reference>
<evidence type="ECO:0000256" key="4">
    <source>
        <dbReference type="ARBA" id="ARBA00022475"/>
    </source>
</evidence>
<feature type="transmembrane region" description="Helical" evidence="14">
    <location>
        <begin position="221"/>
        <end position="240"/>
    </location>
</feature>